<dbReference type="InterPro" id="IPR036167">
    <property type="entry name" value="tRNA_intron_Endo_cat-like_sf"/>
</dbReference>
<dbReference type="AlphaFoldDB" id="A0A179HCX7"/>
<dbReference type="InterPro" id="IPR011856">
    <property type="entry name" value="tRNA_endonuc-like_dom_sf"/>
</dbReference>
<dbReference type="PANTHER" id="PTHR28518:SF1">
    <property type="entry name" value="TRNA-SPLICING ENDONUCLEASE SUBUNIT SEN15"/>
    <property type="match status" value="1"/>
</dbReference>
<reference evidence="4" key="4">
    <citation type="submission" date="2023-11" db="EMBL/GenBank/DDBJ databases">
        <authorList>
            <person name="Beijen E."/>
            <person name="Ohm R.A."/>
        </authorList>
    </citation>
    <scope>NUCLEOTIDE SEQUENCE</scope>
    <source>
        <strain evidence="4">CBS 150709</strain>
    </source>
</reference>
<feature type="domain" description="tRNA-splicing endonuclease subunit Sen15" evidence="3">
    <location>
        <begin position="26"/>
        <end position="148"/>
    </location>
</feature>
<proteinExistence type="inferred from homology"/>
<evidence type="ECO:0000313" key="4">
    <source>
        <dbReference type="EMBL" id="KAK4090102.1"/>
    </source>
</evidence>
<dbReference type="InterPro" id="IPR018593">
    <property type="entry name" value="tRNA-endonuc_su_Sen15"/>
</dbReference>
<keyword evidence="6" id="KW-0540">Nuclease</keyword>
<dbReference type="STRING" id="33203.A0A179HCX7"/>
<evidence type="ECO:0000313" key="10">
    <source>
        <dbReference type="Proteomes" id="UP001287286"/>
    </source>
</evidence>
<keyword evidence="6" id="KW-0255">Endonuclease</keyword>
<dbReference type="EMBL" id="LSBH01000004">
    <property type="protein sequence ID" value="OAQ80438.1"/>
    <property type="molecule type" value="Genomic_DNA"/>
</dbReference>
<evidence type="ECO:0000313" key="9">
    <source>
        <dbReference type="Proteomes" id="UP000245956"/>
    </source>
</evidence>
<dbReference type="KEGG" id="plj:28888744"/>
<reference evidence="6 8" key="3">
    <citation type="submission" date="2016-02" db="EMBL/GenBank/DDBJ databases">
        <title>Biosynthesis of antibiotic leucinostatins and their inhibition on Phytophthora in bio-control Purpureocillium lilacinum.</title>
        <authorList>
            <person name="Wang G."/>
            <person name="Liu Z."/>
            <person name="Lin R."/>
            <person name="Li E."/>
            <person name="Mao Z."/>
            <person name="Ling J."/>
            <person name="Yin W."/>
            <person name="Xie B."/>
        </authorList>
    </citation>
    <scope>NUCLEOTIDE SEQUENCE [LARGE SCALE GENOMIC DNA]</scope>
    <source>
        <strain evidence="5">PLBJ-1</strain>
        <strain evidence="6">PLFJ-1</strain>
    </source>
</reference>
<dbReference type="Proteomes" id="UP000078340">
    <property type="component" value="Unassembled WGS sequence"/>
</dbReference>
<protein>
    <submittedName>
        <fullName evidence="6">tRNA-splicing endonuclease subunit Sen15</fullName>
    </submittedName>
</protein>
<dbReference type="EMBL" id="LSBI01000006">
    <property type="protein sequence ID" value="OAQ88155.1"/>
    <property type="molecule type" value="Genomic_DNA"/>
</dbReference>
<dbReference type="EMBL" id="LCWV01000010">
    <property type="protein sequence ID" value="PWI69930.1"/>
    <property type="molecule type" value="Genomic_DNA"/>
</dbReference>
<dbReference type="GO" id="GO:0003676">
    <property type="term" value="F:nucleic acid binding"/>
    <property type="evidence" value="ECO:0007669"/>
    <property type="project" value="InterPro"/>
</dbReference>
<evidence type="ECO:0000313" key="5">
    <source>
        <dbReference type="EMBL" id="OAQ80438.1"/>
    </source>
</evidence>
<comment type="similarity">
    <text evidence="1">Belongs to the SEN15 family.</text>
</comment>
<reference evidence="7" key="1">
    <citation type="submission" date="2015-05" db="EMBL/GenBank/DDBJ databases">
        <authorList>
            <person name="Wang D.B."/>
            <person name="Wang M."/>
        </authorList>
    </citation>
    <scope>NUCLEOTIDE SEQUENCE</scope>
    <source>
        <strain evidence="7">36-1</strain>
    </source>
</reference>
<evidence type="ECO:0000313" key="6">
    <source>
        <dbReference type="EMBL" id="OAQ88155.1"/>
    </source>
</evidence>
<dbReference type="Pfam" id="PF09631">
    <property type="entry name" value="Sen15"/>
    <property type="match status" value="1"/>
</dbReference>
<dbReference type="EMBL" id="JAWRVI010000017">
    <property type="protein sequence ID" value="KAK4090102.1"/>
    <property type="molecule type" value="Genomic_DNA"/>
</dbReference>
<reference evidence="4 10" key="5">
    <citation type="journal article" date="2024" name="Microbiol. Resour. Announc.">
        <title>Genome annotations for the ascomycete fungi Trichoderma harzianum, Trichoderma aggressivum, and Purpureocillium lilacinum.</title>
        <authorList>
            <person name="Beijen E.P.W."/>
            <person name="Ohm R.A."/>
        </authorList>
    </citation>
    <scope>NUCLEOTIDE SEQUENCE [LARGE SCALE GENOMIC DNA]</scope>
    <source>
        <strain evidence="4 10">CBS 150709</strain>
    </source>
</reference>
<keyword evidence="10" id="KW-1185">Reference proteome</keyword>
<dbReference type="Proteomes" id="UP001287286">
    <property type="component" value="Unassembled WGS sequence"/>
</dbReference>
<dbReference type="PANTHER" id="PTHR28518">
    <property type="entry name" value="TRNA-SPLICING ENDONUCLEASE SUBUNIT SEN15"/>
    <property type="match status" value="1"/>
</dbReference>
<evidence type="ECO:0000313" key="8">
    <source>
        <dbReference type="Proteomes" id="UP000078340"/>
    </source>
</evidence>
<organism evidence="6 8">
    <name type="scientific">Purpureocillium lilacinum</name>
    <name type="common">Paecilomyces lilacinus</name>
    <dbReference type="NCBI Taxonomy" id="33203"/>
    <lineage>
        <taxon>Eukaryota</taxon>
        <taxon>Fungi</taxon>
        <taxon>Dikarya</taxon>
        <taxon>Ascomycota</taxon>
        <taxon>Pezizomycotina</taxon>
        <taxon>Sordariomycetes</taxon>
        <taxon>Hypocreomycetidae</taxon>
        <taxon>Hypocreales</taxon>
        <taxon>Ophiocordycipitaceae</taxon>
        <taxon>Purpureocillium</taxon>
    </lineage>
</organism>
<evidence type="ECO:0000256" key="1">
    <source>
        <dbReference type="ARBA" id="ARBA00006091"/>
    </source>
</evidence>
<dbReference type="InterPro" id="IPR042777">
    <property type="entry name" value="Sen15_fungi"/>
</dbReference>
<evidence type="ECO:0000256" key="2">
    <source>
        <dbReference type="ARBA" id="ARBA00022694"/>
    </source>
</evidence>
<sequence length="148" mass="17161">MPDQQIGNDASVAAERRAVMNVARTVMSNLEDQHDWTEVEIHDGQDFPRPLVRGLPPKRLYLHPDDQIEALAHEHKTGEKLFQDPEFEWVLPVHLTEKWSIARFAAVFDSIPQEPNRRAKRFVLASLHNDSTVVYYLMHEGMVKPRQN</sequence>
<dbReference type="OMA" id="HPDDQIA"/>
<keyword evidence="2" id="KW-0819">tRNA processing</keyword>
<name>A0A179HCX7_PURLI</name>
<dbReference type="GO" id="GO:0000379">
    <property type="term" value="P:tRNA-type intron splice site recognition and cleavage"/>
    <property type="evidence" value="ECO:0007669"/>
    <property type="project" value="InterPro"/>
</dbReference>
<dbReference type="OrthoDB" id="10002170at2759"/>
<evidence type="ECO:0000259" key="3">
    <source>
        <dbReference type="Pfam" id="PF09631"/>
    </source>
</evidence>
<gene>
    <name evidence="7" type="ORF">PCL_00074</name>
    <name evidence="4" type="ORF">Purlil1_5728</name>
    <name evidence="5" type="ORF">VFPBJ_06023</name>
    <name evidence="6" type="ORF">VFPFJ_06620</name>
</gene>
<dbReference type="RefSeq" id="XP_018176874.1">
    <property type="nucleotide sequence ID" value="XM_018323695.1"/>
</dbReference>
<dbReference type="SUPFAM" id="SSF53032">
    <property type="entry name" value="tRNA-intron endonuclease catalytic domain-like"/>
    <property type="match status" value="1"/>
</dbReference>
<dbReference type="Proteomes" id="UP000078240">
    <property type="component" value="Unassembled WGS sequence"/>
</dbReference>
<dbReference type="Gene3D" id="3.40.1350.10">
    <property type="match status" value="1"/>
</dbReference>
<dbReference type="Proteomes" id="UP000245956">
    <property type="component" value="Unassembled WGS sequence"/>
</dbReference>
<dbReference type="GO" id="GO:0000214">
    <property type="term" value="C:tRNA-intron endonuclease complex"/>
    <property type="evidence" value="ECO:0007669"/>
    <property type="project" value="InterPro"/>
</dbReference>
<reference evidence="7 9" key="2">
    <citation type="journal article" date="2016" name="Front. Microbiol.">
        <title>Genome and transcriptome sequences reveal the specific parasitism of the nematophagous Purpureocillium lilacinum 36-1.</title>
        <authorList>
            <person name="Xie J."/>
            <person name="Li S."/>
            <person name="Mo C."/>
            <person name="Xiao X."/>
            <person name="Peng D."/>
            <person name="Wang G."/>
            <person name="Xiao Y."/>
        </authorList>
    </citation>
    <scope>NUCLEOTIDE SEQUENCE [LARGE SCALE GENOMIC DNA]</scope>
    <source>
        <strain evidence="7 9">36-1</strain>
    </source>
</reference>
<dbReference type="GeneID" id="28888744"/>
<keyword evidence="6" id="KW-0378">Hydrolase</keyword>
<dbReference type="GO" id="GO:0000213">
    <property type="term" value="F:tRNA-intron lyase activity"/>
    <property type="evidence" value="ECO:0007669"/>
    <property type="project" value="TreeGrafter"/>
</dbReference>
<evidence type="ECO:0000313" key="7">
    <source>
        <dbReference type="EMBL" id="PWI69930.1"/>
    </source>
</evidence>
<comment type="caution">
    <text evidence="6">The sequence shown here is derived from an EMBL/GenBank/DDBJ whole genome shotgun (WGS) entry which is preliminary data.</text>
</comment>
<accession>A0A179HCX7</accession>